<protein>
    <recommendedName>
        <fullName evidence="3">Transposase</fullName>
    </recommendedName>
</protein>
<comment type="caution">
    <text evidence="1">The sequence shown here is derived from an EMBL/GenBank/DDBJ whole genome shotgun (WGS) entry which is preliminary data.</text>
</comment>
<organism evidence="1 2">
    <name type="scientific">Astathelohania contejeani</name>
    <dbReference type="NCBI Taxonomy" id="164912"/>
    <lineage>
        <taxon>Eukaryota</taxon>
        <taxon>Fungi</taxon>
        <taxon>Fungi incertae sedis</taxon>
        <taxon>Microsporidia</taxon>
        <taxon>Astathelohaniidae</taxon>
        <taxon>Astathelohania</taxon>
    </lineage>
</organism>
<evidence type="ECO:0000313" key="2">
    <source>
        <dbReference type="Proteomes" id="UP001516464"/>
    </source>
</evidence>
<dbReference type="EMBL" id="SBIQ01001201">
    <property type="protein sequence ID" value="KAF7670521.1"/>
    <property type="molecule type" value="Genomic_DNA"/>
</dbReference>
<proteinExistence type="predicted"/>
<dbReference type="Proteomes" id="UP001516464">
    <property type="component" value="Unassembled WGS sequence"/>
</dbReference>
<evidence type="ECO:0008006" key="3">
    <source>
        <dbReference type="Google" id="ProtNLM"/>
    </source>
</evidence>
<dbReference type="InterPro" id="IPR009057">
    <property type="entry name" value="Homeodomain-like_sf"/>
</dbReference>
<sequence length="166" mass="19173">EVDIQYKAVANIIRTYKLTGRMISKKNRKSKPKKINTDIKTFIDQLIFDDVSVTSKMMKQKINERFNVSVSKSSIQRTLETFNYSFKRVVCVPQARNTRRNIECRYLYAQDMILTDENKIIYIDEFGISCSSRKSYGRSLIGTSPIKTVAAVRSRNFSTCAAMIKN</sequence>
<accession>A0ABQ7HUV4</accession>
<gene>
    <name evidence="1" type="ORF">TCON_2836</name>
</gene>
<feature type="non-terminal residue" evidence="1">
    <location>
        <position position="1"/>
    </location>
</feature>
<keyword evidence="2" id="KW-1185">Reference proteome</keyword>
<name>A0ABQ7HUV4_9MICR</name>
<evidence type="ECO:0000313" key="1">
    <source>
        <dbReference type="EMBL" id="KAF7670521.1"/>
    </source>
</evidence>
<dbReference type="SUPFAM" id="SSF46689">
    <property type="entry name" value="Homeodomain-like"/>
    <property type="match status" value="1"/>
</dbReference>
<reference evidence="1 2" key="1">
    <citation type="submission" date="2019-01" db="EMBL/GenBank/DDBJ databases">
        <title>Genomes sequencing and comparative genomics of infectious freshwater microsporidia, Cucumispora dikerogammari and Thelohania contejeani.</title>
        <authorList>
            <person name="Cormier A."/>
            <person name="Giraud I."/>
            <person name="Wattier R."/>
            <person name="Teixeira M."/>
            <person name="Grandjean F."/>
            <person name="Rigaud T."/>
            <person name="Cordaux R."/>
        </authorList>
    </citation>
    <scope>NUCLEOTIDE SEQUENCE [LARGE SCALE GENOMIC DNA]</scope>
    <source>
        <strain evidence="1">T1</strain>
        <tissue evidence="1">Spores</tissue>
    </source>
</reference>